<evidence type="ECO:0000259" key="2">
    <source>
        <dbReference type="PROSITE" id="PS51635"/>
    </source>
</evidence>
<dbReference type="PANTHER" id="PTHR46394:SF1">
    <property type="entry name" value="PNPLA DOMAIN-CONTAINING PROTEIN"/>
    <property type="match status" value="1"/>
</dbReference>
<name>A0A6C0AZZ7_9ZZZZ</name>
<reference evidence="3" key="1">
    <citation type="journal article" date="2020" name="Nature">
        <title>Giant virus diversity and host interactions through global metagenomics.</title>
        <authorList>
            <person name="Schulz F."/>
            <person name="Roux S."/>
            <person name="Paez-Espino D."/>
            <person name="Jungbluth S."/>
            <person name="Walsh D.A."/>
            <person name="Denef V.J."/>
            <person name="McMahon K.D."/>
            <person name="Konstantinidis K.T."/>
            <person name="Eloe-Fadrosh E.A."/>
            <person name="Kyrpides N.C."/>
            <person name="Woyke T."/>
        </authorList>
    </citation>
    <scope>NUCLEOTIDE SEQUENCE</scope>
    <source>
        <strain evidence="3">GVMAG-M-3300009182-67</strain>
    </source>
</reference>
<accession>A0A6C0AZZ7</accession>
<evidence type="ECO:0000256" key="1">
    <source>
        <dbReference type="ARBA" id="ARBA00023098"/>
    </source>
</evidence>
<organism evidence="3">
    <name type="scientific">viral metagenome</name>
    <dbReference type="NCBI Taxonomy" id="1070528"/>
    <lineage>
        <taxon>unclassified sequences</taxon>
        <taxon>metagenomes</taxon>
        <taxon>organismal metagenomes</taxon>
    </lineage>
</organism>
<dbReference type="InterPro" id="IPR052580">
    <property type="entry name" value="Lipid_Hydrolase"/>
</dbReference>
<dbReference type="SUPFAM" id="SSF52151">
    <property type="entry name" value="FabD/lysophospholipase-like"/>
    <property type="match status" value="1"/>
</dbReference>
<dbReference type="Pfam" id="PF01734">
    <property type="entry name" value="Patatin"/>
    <property type="match status" value="1"/>
</dbReference>
<dbReference type="AlphaFoldDB" id="A0A6C0AZZ7"/>
<sequence>MIKNIVFSGGGFKAWAYIGSLQAINEYKYLFNNVEQIIGVSAGAVFGLFYILDIKWQFLLDFFMGLNFKELFDIDIDNIFIQQSLLAGLKFTEIIREIMNYYIDPDVTFKQLWKFSKIKFTTSALNITDSQLEYFNYELTPDIKVIDAIRASCSLPIVLPPYLINGKYYYDGGICNNCPIDLVDEIESIAFDVAFYPENNNSSMKLVDLLNCMVTISNKSSKQKSGTDNVYSILDDSFNHESVNLNQSRDDIFNIYMNGYINSKNIMFKNHIALPGF</sequence>
<dbReference type="Gene3D" id="3.40.1090.10">
    <property type="entry name" value="Cytosolic phospholipase A2 catalytic domain"/>
    <property type="match status" value="2"/>
</dbReference>
<proteinExistence type="predicted"/>
<keyword evidence="1" id="KW-0443">Lipid metabolism</keyword>
<evidence type="ECO:0000313" key="3">
    <source>
        <dbReference type="EMBL" id="QHS85114.1"/>
    </source>
</evidence>
<dbReference type="InterPro" id="IPR016035">
    <property type="entry name" value="Acyl_Trfase/lysoPLipase"/>
</dbReference>
<feature type="domain" description="PNPLA" evidence="2">
    <location>
        <begin position="5"/>
        <end position="184"/>
    </location>
</feature>
<dbReference type="EMBL" id="MN739040">
    <property type="protein sequence ID" value="QHS85114.1"/>
    <property type="molecule type" value="Genomic_DNA"/>
</dbReference>
<dbReference type="GO" id="GO:0006629">
    <property type="term" value="P:lipid metabolic process"/>
    <property type="evidence" value="ECO:0007669"/>
    <property type="project" value="UniProtKB-KW"/>
</dbReference>
<dbReference type="PANTHER" id="PTHR46394">
    <property type="entry name" value="ANNEXIN"/>
    <property type="match status" value="1"/>
</dbReference>
<protein>
    <recommendedName>
        <fullName evidence="2">PNPLA domain-containing protein</fullName>
    </recommendedName>
</protein>
<dbReference type="PROSITE" id="PS51635">
    <property type="entry name" value="PNPLA"/>
    <property type="match status" value="1"/>
</dbReference>
<dbReference type="InterPro" id="IPR002641">
    <property type="entry name" value="PNPLA_dom"/>
</dbReference>